<protein>
    <submittedName>
        <fullName evidence="2">Uncharacterized protein</fullName>
    </submittedName>
</protein>
<proteinExistence type="predicted"/>
<evidence type="ECO:0000313" key="2">
    <source>
        <dbReference type="EMBL" id="SME93018.1"/>
    </source>
</evidence>
<evidence type="ECO:0000313" key="3">
    <source>
        <dbReference type="Proteomes" id="UP000192906"/>
    </source>
</evidence>
<dbReference type="OrthoDB" id="5453901at2"/>
<sequence length="164" mass="18475">MKKVFVLFIFVLTVWSFSISAVAAQEMAVPDAESKPAPVSDNTKDINKNDGLAVVVEHFGDDELGGTLALKLKENFRKSVLFRLADKKQKSVRIRVVSRSEFNERPEIGSIYSVVWTFAESEDVVPFYLDERIGTVNVTSVDTTAAKLMNITDEITTRYKFLFE</sequence>
<dbReference type="RefSeq" id="WP_085098011.1">
    <property type="nucleotide sequence ID" value="NZ_FWZU01000001.1"/>
</dbReference>
<organism evidence="2 3">
    <name type="scientific">Desulfovibrio gilichinskyi</name>
    <dbReference type="NCBI Taxonomy" id="1519643"/>
    <lineage>
        <taxon>Bacteria</taxon>
        <taxon>Pseudomonadati</taxon>
        <taxon>Thermodesulfobacteriota</taxon>
        <taxon>Desulfovibrionia</taxon>
        <taxon>Desulfovibrionales</taxon>
        <taxon>Desulfovibrionaceae</taxon>
        <taxon>Desulfovibrio</taxon>
    </lineage>
</organism>
<keyword evidence="1" id="KW-0732">Signal</keyword>
<evidence type="ECO:0000256" key="1">
    <source>
        <dbReference type="SAM" id="SignalP"/>
    </source>
</evidence>
<feature type="chain" id="PRO_5012349417" evidence="1">
    <location>
        <begin position="24"/>
        <end position="164"/>
    </location>
</feature>
<gene>
    <name evidence="2" type="ORF">SAMN06295933_0586</name>
</gene>
<dbReference type="AlphaFoldDB" id="A0A1X7CAS5"/>
<reference evidence="3" key="1">
    <citation type="submission" date="2017-04" db="EMBL/GenBank/DDBJ databases">
        <authorList>
            <person name="Varghese N."/>
            <person name="Submissions S."/>
        </authorList>
    </citation>
    <scope>NUCLEOTIDE SEQUENCE [LARGE SCALE GENOMIC DNA]</scope>
    <source>
        <strain evidence="3">K3S</strain>
    </source>
</reference>
<name>A0A1X7CAS5_9BACT</name>
<dbReference type="Proteomes" id="UP000192906">
    <property type="component" value="Unassembled WGS sequence"/>
</dbReference>
<keyword evidence="3" id="KW-1185">Reference proteome</keyword>
<feature type="signal peptide" evidence="1">
    <location>
        <begin position="1"/>
        <end position="23"/>
    </location>
</feature>
<dbReference type="EMBL" id="FWZU01000001">
    <property type="protein sequence ID" value="SME93018.1"/>
    <property type="molecule type" value="Genomic_DNA"/>
</dbReference>
<accession>A0A1X7CAS5</accession>